<reference evidence="2 3" key="1">
    <citation type="submission" date="2017-01" db="EMBL/GenBank/DDBJ databases">
        <title>Genome sequence of Rhodoferax antarcticus ANT.BR, a psychrophilic purple nonsulfur bacterium from an Antarctic microbial mat.</title>
        <authorList>
            <person name="Baker J."/>
            <person name="Riester C."/>
            <person name="Skinner B."/>
            <person name="Newell A."/>
            <person name="Swingley W."/>
            <person name="Madigan M."/>
            <person name="Jung D."/>
            <person name="Asao M."/>
            <person name="Chen M."/>
            <person name="Loughlin P."/>
            <person name="Pan H."/>
            <person name="Lin S."/>
            <person name="Li N."/>
            <person name="Shaw J."/>
            <person name="Prado M."/>
            <person name="Sherman C."/>
            <person name="Li X."/>
            <person name="Tang J."/>
            <person name="Blankenship R."/>
            <person name="Zhao T."/>
            <person name="Touchman J."/>
            <person name="Sattley M."/>
        </authorList>
    </citation>
    <scope>NUCLEOTIDE SEQUENCE [LARGE SCALE GENOMIC DNA]</scope>
    <source>
        <strain evidence="2 3">ANT.BR</strain>
    </source>
</reference>
<evidence type="ECO:0000313" key="3">
    <source>
        <dbReference type="Proteomes" id="UP000185911"/>
    </source>
</evidence>
<feature type="signal peptide" evidence="1">
    <location>
        <begin position="1"/>
        <end position="22"/>
    </location>
</feature>
<dbReference type="AlphaFoldDB" id="A0A1Q8YAE5"/>
<comment type="caution">
    <text evidence="2">The sequence shown here is derived from an EMBL/GenBank/DDBJ whole genome shotgun (WGS) entry which is preliminary data.</text>
</comment>
<organism evidence="2 3">
    <name type="scientific">Rhodoferax antarcticus ANT.BR</name>
    <dbReference type="NCBI Taxonomy" id="1111071"/>
    <lineage>
        <taxon>Bacteria</taxon>
        <taxon>Pseudomonadati</taxon>
        <taxon>Pseudomonadota</taxon>
        <taxon>Betaproteobacteria</taxon>
        <taxon>Burkholderiales</taxon>
        <taxon>Comamonadaceae</taxon>
        <taxon>Rhodoferax</taxon>
    </lineage>
</organism>
<feature type="chain" id="PRO_5013067888" description="DUF4879 domain-containing protein" evidence="1">
    <location>
        <begin position="23"/>
        <end position="195"/>
    </location>
</feature>
<dbReference type="EMBL" id="MSYM01000018">
    <property type="protein sequence ID" value="OLP05015.1"/>
    <property type="molecule type" value="Genomic_DNA"/>
</dbReference>
<proteinExistence type="predicted"/>
<evidence type="ECO:0000256" key="1">
    <source>
        <dbReference type="SAM" id="SignalP"/>
    </source>
</evidence>
<dbReference type="STRING" id="81479.RA876_12980"/>
<name>A0A1Q8YAE5_9BURK</name>
<gene>
    <name evidence="2" type="ORF">BLL52_3835</name>
</gene>
<dbReference type="Proteomes" id="UP000185911">
    <property type="component" value="Unassembled WGS sequence"/>
</dbReference>
<protein>
    <recommendedName>
        <fullName evidence="4">DUF4879 domain-containing protein</fullName>
    </recommendedName>
</protein>
<keyword evidence="1" id="KW-0732">Signal</keyword>
<dbReference type="Pfam" id="PF16219">
    <property type="entry name" value="DUF4879"/>
    <property type="match status" value="1"/>
</dbReference>
<keyword evidence="3" id="KW-1185">Reference proteome</keyword>
<dbReference type="InterPro" id="IPR032624">
    <property type="entry name" value="DUF4879"/>
</dbReference>
<dbReference type="RefSeq" id="WP_075588037.1">
    <property type="nucleotide sequence ID" value="NZ_MSYM01000018.1"/>
</dbReference>
<evidence type="ECO:0000313" key="2">
    <source>
        <dbReference type="EMBL" id="OLP05015.1"/>
    </source>
</evidence>
<evidence type="ECO:0008006" key="4">
    <source>
        <dbReference type="Google" id="ProtNLM"/>
    </source>
</evidence>
<accession>A0A1Q8YAE5</accession>
<dbReference type="Gene3D" id="2.60.40.2870">
    <property type="match status" value="1"/>
</dbReference>
<sequence length="195" mass="20402">MNHFVKTTVVSALAFMAGFAYAADTTVQQVEIFFGTVPSSTDAAQMATVPVPSAANRSGAKAALAAAGPAPALSSLQISNVGSSNVGWESIAAAQTTTVYDHGGAQLRVVTDEFGYGNVPVARYNGSVLPTSANYLTQTICWNGSAYVLPRSAGQTVVGFRKYWNLDGKQNGSFSYQNTSTNSPWNTLSDSISIL</sequence>